<gene>
    <name evidence="4" type="ORF">OSB1V03_LOCUS4728</name>
</gene>
<evidence type="ECO:0000313" key="4">
    <source>
        <dbReference type="EMBL" id="CAD7624283.1"/>
    </source>
</evidence>
<comment type="similarity">
    <text evidence="1 3">Belongs to the peroxin-16 family.</text>
</comment>
<dbReference type="Pfam" id="PF08610">
    <property type="entry name" value="Pex16"/>
    <property type="match status" value="1"/>
</dbReference>
<dbReference type="PANTHER" id="PTHR13299">
    <property type="entry name" value="PEROXISOMAL MEMBRANE PROTEIN PEX16"/>
    <property type="match status" value="1"/>
</dbReference>
<keyword evidence="5" id="KW-1185">Reference proteome</keyword>
<dbReference type="PANTHER" id="PTHR13299:SF0">
    <property type="entry name" value="PEROXISOMAL MEMBRANE PROTEIN PEX16"/>
    <property type="match status" value="1"/>
</dbReference>
<dbReference type="EMBL" id="OC856789">
    <property type="protein sequence ID" value="CAD7624283.1"/>
    <property type="molecule type" value="Genomic_DNA"/>
</dbReference>
<dbReference type="EMBL" id="CAJPIZ010002214">
    <property type="protein sequence ID" value="CAG2104713.1"/>
    <property type="molecule type" value="Genomic_DNA"/>
</dbReference>
<organism evidence="4">
    <name type="scientific">Medioppia subpectinata</name>
    <dbReference type="NCBI Taxonomy" id="1979941"/>
    <lineage>
        <taxon>Eukaryota</taxon>
        <taxon>Metazoa</taxon>
        <taxon>Ecdysozoa</taxon>
        <taxon>Arthropoda</taxon>
        <taxon>Chelicerata</taxon>
        <taxon>Arachnida</taxon>
        <taxon>Acari</taxon>
        <taxon>Acariformes</taxon>
        <taxon>Sarcoptiformes</taxon>
        <taxon>Oribatida</taxon>
        <taxon>Brachypylina</taxon>
        <taxon>Oppioidea</taxon>
        <taxon>Oppiidae</taxon>
        <taxon>Medioppia</taxon>
    </lineage>
</organism>
<evidence type="ECO:0000256" key="1">
    <source>
        <dbReference type="ARBA" id="ARBA00009505"/>
    </source>
</evidence>
<accession>A0A7R9PXE2</accession>
<keyword evidence="3" id="KW-0962">Peroxisome biogenesis</keyword>
<protein>
    <recommendedName>
        <fullName evidence="2 3">Peroxisomal membrane protein PEX16</fullName>
    </recommendedName>
</protein>
<name>A0A7R9PXE2_9ACAR</name>
<dbReference type="GO" id="GO:0007031">
    <property type="term" value="P:peroxisome organization"/>
    <property type="evidence" value="ECO:0007669"/>
    <property type="project" value="UniProtKB-KW"/>
</dbReference>
<evidence type="ECO:0000256" key="2">
    <source>
        <dbReference type="ARBA" id="ARBA00018577"/>
    </source>
</evidence>
<dbReference type="InterPro" id="IPR013919">
    <property type="entry name" value="Pex16"/>
</dbReference>
<reference evidence="4" key="1">
    <citation type="submission" date="2020-11" db="EMBL/GenBank/DDBJ databases">
        <authorList>
            <person name="Tran Van P."/>
        </authorList>
    </citation>
    <scope>NUCLEOTIDE SEQUENCE</scope>
</reference>
<comment type="subcellular location">
    <subcellularLocation>
        <location evidence="3">Peroxisome membrane</location>
    </subcellularLocation>
</comment>
<sequence length="363" mass="41738">MMETSTELALNAIKKQFCKYKAFLKHNPLVVSEIESALRWISYLITATKLNNNHVISELLYSCSSLLSLFNDTLLRKSFNIKINANPIVENLELVLTFVEYIQVFSELTAYRVYGSIGKWIIVSVIQIAKVVIRLVLLLKYNRGLQCHQLIPPLDRTRDLSVVAENGSNGLNACSSTDVSEEDIKLSTFKLKRTGRVLRTIEKAPPRPQRTWLSPQENFNIKRILDKQKRTALPSDLSEMQTIGEILHIMRPVAHLTALAGFGVGSWAPYLVSAGLDVASLRLLSDPPNKLWNFNERIELSQRTFNLLLYLLRSPFYDNYTKEKILTIMSFMANHIPLFGRLIRPLIEYLPEWQKTYFYVWNV</sequence>
<dbReference type="Proteomes" id="UP000759131">
    <property type="component" value="Unassembled WGS sequence"/>
</dbReference>
<proteinExistence type="inferred from homology"/>
<dbReference type="GO" id="GO:0005778">
    <property type="term" value="C:peroxisomal membrane"/>
    <property type="evidence" value="ECO:0007669"/>
    <property type="project" value="UniProtKB-SubCell"/>
</dbReference>
<evidence type="ECO:0000256" key="3">
    <source>
        <dbReference type="RuleBase" id="RU365003"/>
    </source>
</evidence>
<dbReference type="AlphaFoldDB" id="A0A7R9PXE2"/>
<evidence type="ECO:0000313" key="5">
    <source>
        <dbReference type="Proteomes" id="UP000759131"/>
    </source>
</evidence>
<keyword evidence="3" id="KW-0576">Peroxisome</keyword>
<dbReference type="OrthoDB" id="2021143at2759"/>